<dbReference type="InterPro" id="IPR014048">
    <property type="entry name" value="MethylDNA_cys_MeTrfase_DNA-bd"/>
</dbReference>
<comment type="caution">
    <text evidence="9">The sequence shown here is derived from an EMBL/GenBank/DDBJ whole genome shotgun (WGS) entry which is preliminary data.</text>
</comment>
<evidence type="ECO:0000313" key="9">
    <source>
        <dbReference type="EMBL" id="PIR46747.1"/>
    </source>
</evidence>
<evidence type="ECO:0000256" key="2">
    <source>
        <dbReference type="ARBA" id="ARBA00022603"/>
    </source>
</evidence>
<accession>A0A2H0RJV8</accession>
<name>A0A2H0RJV8_9BACT</name>
<dbReference type="PANTHER" id="PTHR10815:SF13">
    <property type="entry name" value="METHYLATED-DNA--PROTEIN-CYSTEINE METHYLTRANSFERASE"/>
    <property type="match status" value="1"/>
</dbReference>
<evidence type="ECO:0000259" key="8">
    <source>
        <dbReference type="Pfam" id="PF01035"/>
    </source>
</evidence>
<proteinExistence type="predicted"/>
<evidence type="ECO:0000256" key="5">
    <source>
        <dbReference type="ARBA" id="ARBA00023204"/>
    </source>
</evidence>
<feature type="compositionally biased region" description="Basic and acidic residues" evidence="7">
    <location>
        <begin position="79"/>
        <end position="93"/>
    </location>
</feature>
<dbReference type="GO" id="GO:0003908">
    <property type="term" value="F:methylated-DNA-[protein]-cysteine S-methyltransferase activity"/>
    <property type="evidence" value="ECO:0007669"/>
    <property type="project" value="UniProtKB-EC"/>
</dbReference>
<keyword evidence="4" id="KW-0227">DNA damage</keyword>
<dbReference type="InterPro" id="IPR036388">
    <property type="entry name" value="WH-like_DNA-bd_sf"/>
</dbReference>
<dbReference type="SUPFAM" id="SSF46767">
    <property type="entry name" value="Methylated DNA-protein cysteine methyltransferase, C-terminal domain"/>
    <property type="match status" value="1"/>
</dbReference>
<dbReference type="AlphaFoldDB" id="A0A2H0RJV8"/>
<dbReference type="PROSITE" id="PS00374">
    <property type="entry name" value="MGMT"/>
    <property type="match status" value="1"/>
</dbReference>
<dbReference type="Pfam" id="PF01035">
    <property type="entry name" value="DNA_binding_1"/>
    <property type="match status" value="1"/>
</dbReference>
<protein>
    <submittedName>
        <fullName evidence="9">6-O-methylguanine DNA methyltransferase</fullName>
    </submittedName>
</protein>
<evidence type="ECO:0000313" key="10">
    <source>
        <dbReference type="Proteomes" id="UP000230833"/>
    </source>
</evidence>
<dbReference type="GO" id="GO:0006281">
    <property type="term" value="P:DNA repair"/>
    <property type="evidence" value="ECO:0007669"/>
    <property type="project" value="UniProtKB-KW"/>
</dbReference>
<dbReference type="Gene3D" id="1.10.10.10">
    <property type="entry name" value="Winged helix-like DNA-binding domain superfamily/Winged helix DNA-binding domain"/>
    <property type="match status" value="1"/>
</dbReference>
<dbReference type="InterPro" id="IPR001497">
    <property type="entry name" value="MethylDNA_cys_MeTrfase_AS"/>
</dbReference>
<dbReference type="GO" id="GO:0032259">
    <property type="term" value="P:methylation"/>
    <property type="evidence" value="ECO:0007669"/>
    <property type="project" value="UniProtKB-KW"/>
</dbReference>
<dbReference type="Proteomes" id="UP000230833">
    <property type="component" value="Unassembled WGS sequence"/>
</dbReference>
<dbReference type="PANTHER" id="PTHR10815">
    <property type="entry name" value="METHYLATED-DNA--PROTEIN-CYSTEINE METHYLTRANSFERASE"/>
    <property type="match status" value="1"/>
</dbReference>
<keyword evidence="3 9" id="KW-0808">Transferase</keyword>
<comment type="catalytic activity">
    <reaction evidence="6">
        <text>a 6-O-methyl-2'-deoxyguanosine in DNA + L-cysteinyl-[protein] = S-methyl-L-cysteinyl-[protein] + a 2'-deoxyguanosine in DNA</text>
        <dbReference type="Rhea" id="RHEA:24000"/>
        <dbReference type="Rhea" id="RHEA-COMP:10131"/>
        <dbReference type="Rhea" id="RHEA-COMP:10132"/>
        <dbReference type="Rhea" id="RHEA-COMP:11367"/>
        <dbReference type="Rhea" id="RHEA-COMP:11368"/>
        <dbReference type="ChEBI" id="CHEBI:29950"/>
        <dbReference type="ChEBI" id="CHEBI:82612"/>
        <dbReference type="ChEBI" id="CHEBI:85445"/>
        <dbReference type="ChEBI" id="CHEBI:85448"/>
        <dbReference type="EC" id="2.1.1.63"/>
    </reaction>
</comment>
<reference evidence="9 10" key="1">
    <citation type="submission" date="2017-09" db="EMBL/GenBank/DDBJ databases">
        <title>Depth-based differentiation of microbial function through sediment-hosted aquifers and enrichment of novel symbionts in the deep terrestrial subsurface.</title>
        <authorList>
            <person name="Probst A.J."/>
            <person name="Ladd B."/>
            <person name="Jarett J.K."/>
            <person name="Geller-Mcgrath D.E."/>
            <person name="Sieber C.M."/>
            <person name="Emerson J.B."/>
            <person name="Anantharaman K."/>
            <person name="Thomas B.C."/>
            <person name="Malmstrom R."/>
            <person name="Stieglmeier M."/>
            <person name="Klingl A."/>
            <person name="Woyke T."/>
            <person name="Ryan C.M."/>
            <person name="Banfield J.F."/>
        </authorList>
    </citation>
    <scope>NUCLEOTIDE SEQUENCE [LARGE SCALE GENOMIC DNA]</scope>
    <source>
        <strain evidence="9">CG10_big_fil_rev_8_21_14_0_10_45_14</strain>
    </source>
</reference>
<feature type="domain" description="Methylated-DNA-[protein]-cysteine S-methyltransferase DNA binding" evidence="8">
    <location>
        <begin position="12"/>
        <end position="89"/>
    </location>
</feature>
<dbReference type="NCBIfam" id="TIGR00589">
    <property type="entry name" value="ogt"/>
    <property type="match status" value="1"/>
</dbReference>
<organism evidence="9 10">
    <name type="scientific">Candidatus Vogelbacteria bacterium CG10_big_fil_rev_8_21_14_0_10_45_14</name>
    <dbReference type="NCBI Taxonomy" id="1975042"/>
    <lineage>
        <taxon>Bacteria</taxon>
        <taxon>Candidatus Vogeliibacteriota</taxon>
    </lineage>
</organism>
<gene>
    <name evidence="9" type="ORF">COV07_02685</name>
</gene>
<dbReference type="EMBL" id="PCYL01000029">
    <property type="protein sequence ID" value="PIR46747.1"/>
    <property type="molecule type" value="Genomic_DNA"/>
</dbReference>
<evidence type="ECO:0000256" key="3">
    <source>
        <dbReference type="ARBA" id="ARBA00022679"/>
    </source>
</evidence>
<comment type="catalytic activity">
    <reaction evidence="1">
        <text>a 4-O-methyl-thymidine in DNA + L-cysteinyl-[protein] = a thymidine in DNA + S-methyl-L-cysteinyl-[protein]</text>
        <dbReference type="Rhea" id="RHEA:53428"/>
        <dbReference type="Rhea" id="RHEA-COMP:10131"/>
        <dbReference type="Rhea" id="RHEA-COMP:10132"/>
        <dbReference type="Rhea" id="RHEA-COMP:13555"/>
        <dbReference type="Rhea" id="RHEA-COMP:13556"/>
        <dbReference type="ChEBI" id="CHEBI:29950"/>
        <dbReference type="ChEBI" id="CHEBI:82612"/>
        <dbReference type="ChEBI" id="CHEBI:137386"/>
        <dbReference type="ChEBI" id="CHEBI:137387"/>
        <dbReference type="EC" id="2.1.1.63"/>
    </reaction>
</comment>
<feature type="region of interest" description="Disordered" evidence="7">
    <location>
        <begin position="72"/>
        <end position="93"/>
    </location>
</feature>
<evidence type="ECO:0000256" key="6">
    <source>
        <dbReference type="ARBA" id="ARBA00049348"/>
    </source>
</evidence>
<evidence type="ECO:0000256" key="7">
    <source>
        <dbReference type="SAM" id="MobiDB-lite"/>
    </source>
</evidence>
<evidence type="ECO:0000256" key="4">
    <source>
        <dbReference type="ARBA" id="ARBA00022763"/>
    </source>
</evidence>
<dbReference type="InterPro" id="IPR036217">
    <property type="entry name" value="MethylDNA_cys_MeTrfase_DNAb"/>
</dbReference>
<keyword evidence="5" id="KW-0234">DNA repair</keyword>
<sequence length="93" mass="10228">MSKTDTNSTRSFKDKVYDVVRGIPSGKTLSYKEVAKLAGNKGAYRAVGWALSQNTDKNVPCHRVIGSDGKAGGYNGLRGNKEKLLEKERKHDE</sequence>
<evidence type="ECO:0000256" key="1">
    <source>
        <dbReference type="ARBA" id="ARBA00001286"/>
    </source>
</evidence>
<dbReference type="CDD" id="cd06445">
    <property type="entry name" value="ATase"/>
    <property type="match status" value="1"/>
</dbReference>
<keyword evidence="2 9" id="KW-0489">Methyltransferase</keyword>